<organism evidence="2 3">
    <name type="scientific">Crucibulum laeve</name>
    <dbReference type="NCBI Taxonomy" id="68775"/>
    <lineage>
        <taxon>Eukaryota</taxon>
        <taxon>Fungi</taxon>
        <taxon>Dikarya</taxon>
        <taxon>Basidiomycota</taxon>
        <taxon>Agaricomycotina</taxon>
        <taxon>Agaricomycetes</taxon>
        <taxon>Agaricomycetidae</taxon>
        <taxon>Agaricales</taxon>
        <taxon>Agaricineae</taxon>
        <taxon>Nidulariaceae</taxon>
        <taxon>Crucibulum</taxon>
    </lineage>
</organism>
<accession>A0A5C3MB71</accession>
<dbReference type="Proteomes" id="UP000308652">
    <property type="component" value="Unassembled WGS sequence"/>
</dbReference>
<proteinExistence type="predicted"/>
<keyword evidence="1" id="KW-0472">Membrane</keyword>
<reference evidence="2 3" key="1">
    <citation type="journal article" date="2019" name="Nat. Ecol. Evol.">
        <title>Megaphylogeny resolves global patterns of mushroom evolution.</title>
        <authorList>
            <person name="Varga T."/>
            <person name="Krizsan K."/>
            <person name="Foldi C."/>
            <person name="Dima B."/>
            <person name="Sanchez-Garcia M."/>
            <person name="Sanchez-Ramirez S."/>
            <person name="Szollosi G.J."/>
            <person name="Szarkandi J.G."/>
            <person name="Papp V."/>
            <person name="Albert L."/>
            <person name="Andreopoulos W."/>
            <person name="Angelini C."/>
            <person name="Antonin V."/>
            <person name="Barry K.W."/>
            <person name="Bougher N.L."/>
            <person name="Buchanan P."/>
            <person name="Buyck B."/>
            <person name="Bense V."/>
            <person name="Catcheside P."/>
            <person name="Chovatia M."/>
            <person name="Cooper J."/>
            <person name="Damon W."/>
            <person name="Desjardin D."/>
            <person name="Finy P."/>
            <person name="Geml J."/>
            <person name="Haridas S."/>
            <person name="Hughes K."/>
            <person name="Justo A."/>
            <person name="Karasinski D."/>
            <person name="Kautmanova I."/>
            <person name="Kiss B."/>
            <person name="Kocsube S."/>
            <person name="Kotiranta H."/>
            <person name="LaButti K.M."/>
            <person name="Lechner B.E."/>
            <person name="Liimatainen K."/>
            <person name="Lipzen A."/>
            <person name="Lukacs Z."/>
            <person name="Mihaltcheva S."/>
            <person name="Morgado L.N."/>
            <person name="Niskanen T."/>
            <person name="Noordeloos M.E."/>
            <person name="Ohm R.A."/>
            <person name="Ortiz-Santana B."/>
            <person name="Ovrebo C."/>
            <person name="Racz N."/>
            <person name="Riley R."/>
            <person name="Savchenko A."/>
            <person name="Shiryaev A."/>
            <person name="Soop K."/>
            <person name="Spirin V."/>
            <person name="Szebenyi C."/>
            <person name="Tomsovsky M."/>
            <person name="Tulloss R.E."/>
            <person name="Uehling J."/>
            <person name="Grigoriev I.V."/>
            <person name="Vagvolgyi C."/>
            <person name="Papp T."/>
            <person name="Martin F.M."/>
            <person name="Miettinen O."/>
            <person name="Hibbett D.S."/>
            <person name="Nagy L.G."/>
        </authorList>
    </citation>
    <scope>NUCLEOTIDE SEQUENCE [LARGE SCALE GENOMIC DNA]</scope>
    <source>
        <strain evidence="2 3">CBS 166.37</strain>
    </source>
</reference>
<name>A0A5C3MB71_9AGAR</name>
<evidence type="ECO:0000313" key="3">
    <source>
        <dbReference type="Proteomes" id="UP000308652"/>
    </source>
</evidence>
<feature type="transmembrane region" description="Helical" evidence="1">
    <location>
        <begin position="66"/>
        <end position="88"/>
    </location>
</feature>
<evidence type="ECO:0000313" key="2">
    <source>
        <dbReference type="EMBL" id="TFK42003.1"/>
    </source>
</evidence>
<protein>
    <submittedName>
        <fullName evidence="2">Uncharacterized protein</fullName>
    </submittedName>
</protein>
<keyword evidence="3" id="KW-1185">Reference proteome</keyword>
<sequence>MYVYFHRLTARCTSNRCGFYGYRRLEPYSRSQHIISFPFFFPLPSSFIDSRLPIIIMHHHPNWRTIVFHIYVISSLGISLAPLMHAIFCSSLVLQFHSSIVIPLFFEVSRMIGLLLNSSNPTLRALVLFMSSGVN</sequence>
<gene>
    <name evidence="2" type="ORF">BDQ12DRAFT_350089</name>
</gene>
<dbReference type="EMBL" id="ML213593">
    <property type="protein sequence ID" value="TFK42003.1"/>
    <property type="molecule type" value="Genomic_DNA"/>
</dbReference>
<dbReference type="AlphaFoldDB" id="A0A5C3MB71"/>
<evidence type="ECO:0000256" key="1">
    <source>
        <dbReference type="SAM" id="Phobius"/>
    </source>
</evidence>
<keyword evidence="1" id="KW-1133">Transmembrane helix</keyword>
<keyword evidence="1" id="KW-0812">Transmembrane</keyword>